<keyword evidence="7" id="KW-0479">Metal-binding</keyword>
<keyword evidence="7" id="KW-0460">Magnesium</keyword>
<evidence type="ECO:0000259" key="9">
    <source>
        <dbReference type="SMART" id="SM00852"/>
    </source>
</evidence>
<dbReference type="GO" id="GO:0005829">
    <property type="term" value="C:cytosol"/>
    <property type="evidence" value="ECO:0007669"/>
    <property type="project" value="TreeGrafter"/>
</dbReference>
<comment type="cofactor">
    <cofactor evidence="7">
        <name>Mg(2+)</name>
        <dbReference type="ChEBI" id="CHEBI:18420"/>
    </cofactor>
</comment>
<keyword evidence="7" id="KW-0808">Transferase</keyword>
<dbReference type="SMART" id="SM00852">
    <property type="entry name" value="MoCF_biosynth"/>
    <property type="match status" value="1"/>
</dbReference>
<reference evidence="10 12" key="1">
    <citation type="submission" date="2023-07" db="EMBL/GenBank/DDBJ databases">
        <title>Sorghum-associated microbial communities from plants grown in Nebraska, USA.</title>
        <authorList>
            <person name="Schachtman D."/>
        </authorList>
    </citation>
    <scope>NUCLEOTIDE SEQUENCE</scope>
    <source>
        <strain evidence="10">DS1006</strain>
        <strain evidence="11 12">DS1016</strain>
    </source>
</reference>
<evidence type="ECO:0000256" key="5">
    <source>
        <dbReference type="ARBA" id="ARBA00023150"/>
    </source>
</evidence>
<keyword evidence="4 7" id="KW-0500">Molybdenum</keyword>
<dbReference type="GO" id="GO:0046872">
    <property type="term" value="F:metal ion binding"/>
    <property type="evidence" value="ECO:0007669"/>
    <property type="project" value="UniProtKB-UniRule"/>
</dbReference>
<dbReference type="EC" id="2.10.1.1" evidence="7"/>
<comment type="function">
    <text evidence="1 7">Catalyzes the insertion of molybdate into adenylated molybdopterin with the concomitant release of AMP.</text>
</comment>
<evidence type="ECO:0000256" key="4">
    <source>
        <dbReference type="ARBA" id="ARBA00022505"/>
    </source>
</evidence>
<dbReference type="Gene3D" id="3.90.105.10">
    <property type="entry name" value="Molybdopterin biosynthesis moea protein, domain 2"/>
    <property type="match status" value="1"/>
</dbReference>
<dbReference type="Pfam" id="PF03453">
    <property type="entry name" value="MoeA_N"/>
    <property type="match status" value="1"/>
</dbReference>
<dbReference type="PANTHER" id="PTHR10192:SF5">
    <property type="entry name" value="GEPHYRIN"/>
    <property type="match status" value="1"/>
</dbReference>
<evidence type="ECO:0000256" key="1">
    <source>
        <dbReference type="ARBA" id="ARBA00002901"/>
    </source>
</evidence>
<evidence type="ECO:0000313" key="10">
    <source>
        <dbReference type="EMBL" id="MDP9904450.1"/>
    </source>
</evidence>
<proteinExistence type="inferred from homology"/>
<accession>A0AAW8DGG9</accession>
<name>A0AAW8DGG9_9MICC</name>
<evidence type="ECO:0000313" key="12">
    <source>
        <dbReference type="Proteomes" id="UP001230951"/>
    </source>
</evidence>
<dbReference type="EMBL" id="JAUSTF010000001">
    <property type="protein sequence ID" value="MDQ0178897.1"/>
    <property type="molecule type" value="Genomic_DNA"/>
</dbReference>
<dbReference type="InterPro" id="IPR038987">
    <property type="entry name" value="MoeA-like"/>
</dbReference>
<feature type="region of interest" description="Disordered" evidence="8">
    <location>
        <begin position="87"/>
        <end position="124"/>
    </location>
</feature>
<dbReference type="InterPro" id="IPR001453">
    <property type="entry name" value="MoaB/Mog_dom"/>
</dbReference>
<dbReference type="PANTHER" id="PTHR10192">
    <property type="entry name" value="MOLYBDOPTERIN BIOSYNTHESIS PROTEIN"/>
    <property type="match status" value="1"/>
</dbReference>
<dbReference type="GO" id="GO:0006777">
    <property type="term" value="P:Mo-molybdopterin cofactor biosynthetic process"/>
    <property type="evidence" value="ECO:0007669"/>
    <property type="project" value="UniProtKB-UniRule"/>
</dbReference>
<dbReference type="InterPro" id="IPR036135">
    <property type="entry name" value="MoeA_linker/N_sf"/>
</dbReference>
<comment type="catalytic activity">
    <reaction evidence="6">
        <text>adenylyl-molybdopterin + molybdate = Mo-molybdopterin + AMP + H(+)</text>
        <dbReference type="Rhea" id="RHEA:35047"/>
        <dbReference type="ChEBI" id="CHEBI:15378"/>
        <dbReference type="ChEBI" id="CHEBI:36264"/>
        <dbReference type="ChEBI" id="CHEBI:62727"/>
        <dbReference type="ChEBI" id="CHEBI:71302"/>
        <dbReference type="ChEBI" id="CHEBI:456215"/>
        <dbReference type="EC" id="2.10.1.1"/>
    </reaction>
</comment>
<comment type="pathway">
    <text evidence="2 7">Cofactor biosynthesis; molybdopterin biosynthesis.</text>
</comment>
<evidence type="ECO:0000256" key="3">
    <source>
        <dbReference type="ARBA" id="ARBA00010763"/>
    </source>
</evidence>
<evidence type="ECO:0000313" key="13">
    <source>
        <dbReference type="Proteomes" id="UP001242995"/>
    </source>
</evidence>
<protein>
    <recommendedName>
        <fullName evidence="7">Molybdopterin molybdenumtransferase</fullName>
        <ecNumber evidence="7">2.10.1.1</ecNumber>
    </recommendedName>
</protein>
<evidence type="ECO:0000256" key="7">
    <source>
        <dbReference type="RuleBase" id="RU365090"/>
    </source>
</evidence>
<dbReference type="InterPro" id="IPR005110">
    <property type="entry name" value="MoeA_linker/N"/>
</dbReference>
<comment type="caution">
    <text evidence="10">The sequence shown here is derived from an EMBL/GenBank/DDBJ whole genome shotgun (WGS) entry which is preliminary data.</text>
</comment>
<dbReference type="EMBL" id="JAUSRG010000002">
    <property type="protein sequence ID" value="MDP9904450.1"/>
    <property type="molecule type" value="Genomic_DNA"/>
</dbReference>
<keyword evidence="12" id="KW-1185">Reference proteome</keyword>
<dbReference type="AlphaFoldDB" id="A0AAW8DGG9"/>
<keyword evidence="5 7" id="KW-0501">Molybdenum cofactor biosynthesis</keyword>
<dbReference type="Pfam" id="PF00994">
    <property type="entry name" value="MoCF_biosynth"/>
    <property type="match status" value="1"/>
</dbReference>
<dbReference type="InterPro" id="IPR008284">
    <property type="entry name" value="MoCF_biosynth_CS"/>
</dbReference>
<dbReference type="Proteomes" id="UP001242995">
    <property type="component" value="Unassembled WGS sequence"/>
</dbReference>
<sequence length="323" mass="33079">MAFECAAPIRALPVPLAESIGRTLARAVTTSQDLPHYASSAMDGWAVSGSGPWTLVKPGQPLAPHRASPIATGGVVPAGTDAVLRRESGRTSDDMAGVPTLTLGSEARPGEPRSGQHIRQAGEEAAAGEMLIPAGTVLNPAHIALAAIVGHDELHVFGKPRVTILLTGAEVVTSGLPGPGQVRDAFGPQLGAVLAMLGGVPAGQRRIGDSYHEWLAALSDTGSRRPVERPDVVITTGGTGRSGTDHFRNATAALGGGASQRRAGRGPGSRPAAPVDPNADRRIGGKPPVQCLCASGLGFRETRGKFQPLVSPQKDVGMAHGHD</sequence>
<evidence type="ECO:0000313" key="11">
    <source>
        <dbReference type="EMBL" id="MDQ0178897.1"/>
    </source>
</evidence>
<dbReference type="InterPro" id="IPR036425">
    <property type="entry name" value="MoaB/Mog-like_dom_sf"/>
</dbReference>
<feature type="domain" description="MoaB/Mog" evidence="9">
    <location>
        <begin position="163"/>
        <end position="282"/>
    </location>
</feature>
<feature type="region of interest" description="Disordered" evidence="8">
    <location>
        <begin position="254"/>
        <end position="287"/>
    </location>
</feature>
<organism evidence="10 13">
    <name type="scientific">Arthrobacter bambusae</name>
    <dbReference type="NCBI Taxonomy" id="1338426"/>
    <lineage>
        <taxon>Bacteria</taxon>
        <taxon>Bacillati</taxon>
        <taxon>Actinomycetota</taxon>
        <taxon>Actinomycetes</taxon>
        <taxon>Micrococcales</taxon>
        <taxon>Micrococcaceae</taxon>
        <taxon>Arthrobacter</taxon>
    </lineage>
</organism>
<dbReference type="SUPFAM" id="SSF53218">
    <property type="entry name" value="Molybdenum cofactor biosynthesis proteins"/>
    <property type="match status" value="1"/>
</dbReference>
<gene>
    <name evidence="10" type="ORF">J2S90_001396</name>
    <name evidence="11" type="ORF">J2S93_000304</name>
</gene>
<evidence type="ECO:0000256" key="2">
    <source>
        <dbReference type="ARBA" id="ARBA00005046"/>
    </source>
</evidence>
<dbReference type="Gene3D" id="3.40.980.10">
    <property type="entry name" value="MoaB/Mog-like domain"/>
    <property type="match status" value="1"/>
</dbReference>
<dbReference type="SUPFAM" id="SSF63882">
    <property type="entry name" value="MoeA N-terminal region -like"/>
    <property type="match status" value="1"/>
</dbReference>
<dbReference type="PROSITE" id="PS01078">
    <property type="entry name" value="MOCF_BIOSYNTHESIS_1"/>
    <property type="match status" value="1"/>
</dbReference>
<dbReference type="Proteomes" id="UP001230951">
    <property type="component" value="Unassembled WGS sequence"/>
</dbReference>
<evidence type="ECO:0000256" key="6">
    <source>
        <dbReference type="ARBA" id="ARBA00047317"/>
    </source>
</evidence>
<dbReference type="GO" id="GO:0061599">
    <property type="term" value="F:molybdopterin molybdotransferase activity"/>
    <property type="evidence" value="ECO:0007669"/>
    <property type="project" value="UniProtKB-UniRule"/>
</dbReference>
<comment type="similarity">
    <text evidence="3 7">Belongs to the MoeA family.</text>
</comment>
<dbReference type="Gene3D" id="2.170.190.11">
    <property type="entry name" value="Molybdopterin biosynthesis moea protein, domain 3"/>
    <property type="match status" value="1"/>
</dbReference>
<evidence type="ECO:0000256" key="8">
    <source>
        <dbReference type="SAM" id="MobiDB-lite"/>
    </source>
</evidence>